<dbReference type="Gene3D" id="3.30.70.920">
    <property type="match status" value="1"/>
</dbReference>
<dbReference type="PANTHER" id="PTHR30154:SF54">
    <property type="entry name" value="POSSIBLE TRANSCRIPTIONAL REGULATORY PROTEIN (PROBABLY LRP_ASNC-FAMILY)"/>
    <property type="match status" value="1"/>
</dbReference>
<evidence type="ECO:0000313" key="5">
    <source>
        <dbReference type="EMBL" id="KTR86718.1"/>
    </source>
</evidence>
<keyword evidence="1" id="KW-0805">Transcription regulation</keyword>
<accession>A0A147EQ94</accession>
<keyword evidence="2" id="KW-0238">DNA-binding</keyword>
<evidence type="ECO:0000313" key="6">
    <source>
        <dbReference type="Proteomes" id="UP000070810"/>
    </source>
</evidence>
<sequence>MSERRDKVVETSKILRDGADLDDVDRKIVDELQANGRITNAELAERVGVAASTCIARVRSLVARKIITGFTASVDPRAIGLDLEVLVSVTVRSGARQRITELADELRGLPEVMQLFFLGGVEDFIIHLAVRDSDHVRDFVVEHLSAHPAISSTRTSIVFSHHQNPVRMRA</sequence>
<dbReference type="SMART" id="SM00344">
    <property type="entry name" value="HTH_ASNC"/>
    <property type="match status" value="1"/>
</dbReference>
<dbReference type="EMBL" id="LDRK01000016">
    <property type="protein sequence ID" value="KTR86718.1"/>
    <property type="molecule type" value="Genomic_DNA"/>
</dbReference>
<protein>
    <submittedName>
        <fullName evidence="5">AsnC family transcriptional regulator</fullName>
    </submittedName>
</protein>
<dbReference type="GO" id="GO:0005829">
    <property type="term" value="C:cytosol"/>
    <property type="evidence" value="ECO:0007669"/>
    <property type="project" value="TreeGrafter"/>
</dbReference>
<keyword evidence="6" id="KW-1185">Reference proteome</keyword>
<feature type="domain" description="HTH asnC-type" evidence="4">
    <location>
        <begin position="21"/>
        <end position="82"/>
    </location>
</feature>
<evidence type="ECO:0000259" key="4">
    <source>
        <dbReference type="PROSITE" id="PS50956"/>
    </source>
</evidence>
<dbReference type="OrthoDB" id="4411089at2"/>
<dbReference type="Proteomes" id="UP000070810">
    <property type="component" value="Unassembled WGS sequence"/>
</dbReference>
<dbReference type="PANTHER" id="PTHR30154">
    <property type="entry name" value="LEUCINE-RESPONSIVE REGULATORY PROTEIN"/>
    <property type="match status" value="1"/>
</dbReference>
<dbReference type="PRINTS" id="PR00033">
    <property type="entry name" value="HTHASNC"/>
</dbReference>
<dbReference type="GO" id="GO:0043565">
    <property type="term" value="F:sequence-specific DNA binding"/>
    <property type="evidence" value="ECO:0007669"/>
    <property type="project" value="InterPro"/>
</dbReference>
<evidence type="ECO:0000256" key="1">
    <source>
        <dbReference type="ARBA" id="ARBA00023015"/>
    </source>
</evidence>
<keyword evidence="3" id="KW-0804">Transcription</keyword>
<dbReference type="AlphaFoldDB" id="A0A147EQ94"/>
<dbReference type="PATRIC" id="fig|1079994.3.peg.699"/>
<dbReference type="InterPro" id="IPR036388">
    <property type="entry name" value="WH-like_DNA-bd_sf"/>
</dbReference>
<dbReference type="PROSITE" id="PS50956">
    <property type="entry name" value="HTH_ASNC_2"/>
    <property type="match status" value="1"/>
</dbReference>
<dbReference type="GO" id="GO:0043200">
    <property type="term" value="P:response to amino acid"/>
    <property type="evidence" value="ECO:0007669"/>
    <property type="project" value="TreeGrafter"/>
</dbReference>
<dbReference type="Gene3D" id="1.10.10.10">
    <property type="entry name" value="Winged helix-like DNA-binding domain superfamily/Winged helix DNA-binding domain"/>
    <property type="match status" value="1"/>
</dbReference>
<name>A0A147EQ94_9MICO</name>
<dbReference type="Pfam" id="PF01037">
    <property type="entry name" value="AsnC_trans_reg"/>
    <property type="match status" value="1"/>
</dbReference>
<dbReference type="InterPro" id="IPR019887">
    <property type="entry name" value="Tscrpt_reg_AsnC/Lrp_C"/>
</dbReference>
<dbReference type="InterPro" id="IPR019888">
    <property type="entry name" value="Tscrpt_reg_AsnC-like"/>
</dbReference>
<comment type="caution">
    <text evidence="5">The sequence shown here is derived from an EMBL/GenBank/DDBJ whole genome shotgun (WGS) entry which is preliminary data.</text>
</comment>
<evidence type="ECO:0000256" key="3">
    <source>
        <dbReference type="ARBA" id="ARBA00023163"/>
    </source>
</evidence>
<dbReference type="SUPFAM" id="SSF54909">
    <property type="entry name" value="Dimeric alpha+beta barrel"/>
    <property type="match status" value="1"/>
</dbReference>
<reference evidence="5 6" key="1">
    <citation type="journal article" date="2016" name="Front. Microbiol.">
        <title>Genomic Resource of Rice Seed Associated Bacteria.</title>
        <authorList>
            <person name="Midha S."/>
            <person name="Bansal K."/>
            <person name="Sharma S."/>
            <person name="Kumar N."/>
            <person name="Patil P.P."/>
            <person name="Chaudhry V."/>
            <person name="Patil P.B."/>
        </authorList>
    </citation>
    <scope>NUCLEOTIDE SEQUENCE [LARGE SCALE GENOMIC DNA]</scope>
    <source>
        <strain evidence="5 6">NS354</strain>
    </source>
</reference>
<dbReference type="InterPro" id="IPR011008">
    <property type="entry name" value="Dimeric_a/b-barrel"/>
</dbReference>
<proteinExistence type="predicted"/>
<gene>
    <name evidence="5" type="ORF">NS354_03485</name>
</gene>
<dbReference type="InterPro" id="IPR000485">
    <property type="entry name" value="AsnC-type_HTH_dom"/>
</dbReference>
<evidence type="ECO:0000256" key="2">
    <source>
        <dbReference type="ARBA" id="ARBA00023125"/>
    </source>
</evidence>
<dbReference type="InterPro" id="IPR036390">
    <property type="entry name" value="WH_DNA-bd_sf"/>
</dbReference>
<dbReference type="SUPFAM" id="SSF46785">
    <property type="entry name" value="Winged helix' DNA-binding domain"/>
    <property type="match status" value="1"/>
</dbReference>
<dbReference type="Pfam" id="PF13404">
    <property type="entry name" value="HTH_AsnC-type"/>
    <property type="match status" value="1"/>
</dbReference>
<organism evidence="5 6">
    <name type="scientific">Leucobacter chromiiresistens</name>
    <dbReference type="NCBI Taxonomy" id="1079994"/>
    <lineage>
        <taxon>Bacteria</taxon>
        <taxon>Bacillati</taxon>
        <taxon>Actinomycetota</taxon>
        <taxon>Actinomycetes</taxon>
        <taxon>Micrococcales</taxon>
        <taxon>Microbacteriaceae</taxon>
        <taxon>Leucobacter</taxon>
    </lineage>
</organism>